<accession>A0A9D4UV26</accession>
<keyword evidence="5 16" id="KW-0540">Nuclease</keyword>
<dbReference type="GO" id="GO:0048257">
    <property type="term" value="F:3'-flap endonuclease activity"/>
    <property type="evidence" value="ECO:0007669"/>
    <property type="project" value="TreeGrafter"/>
</dbReference>
<dbReference type="SMART" id="SM00891">
    <property type="entry name" value="ERCC4"/>
    <property type="match status" value="1"/>
</dbReference>
<dbReference type="CDD" id="cd21036">
    <property type="entry name" value="WH_MUS81"/>
    <property type="match status" value="1"/>
</dbReference>
<dbReference type="EMBL" id="JABFUD020000010">
    <property type="protein sequence ID" value="KAI5074511.1"/>
    <property type="molecule type" value="Genomic_DNA"/>
</dbReference>
<dbReference type="Gene3D" id="3.40.50.10130">
    <property type="match status" value="1"/>
</dbReference>
<dbReference type="FunFam" id="3.40.50.10130:FF:000005">
    <property type="entry name" value="crossover junction endonuclease MUS81 isoform X1"/>
    <property type="match status" value="1"/>
</dbReference>
<keyword evidence="15" id="KW-0469">Meiosis</keyword>
<keyword evidence="14 16" id="KW-0539">Nucleus</keyword>
<dbReference type="GO" id="GO:0006308">
    <property type="term" value="P:DNA catabolic process"/>
    <property type="evidence" value="ECO:0007669"/>
    <property type="project" value="UniProtKB-UniRule"/>
</dbReference>
<evidence type="ECO:0000256" key="2">
    <source>
        <dbReference type="ARBA" id="ARBA00004123"/>
    </source>
</evidence>
<dbReference type="PANTHER" id="PTHR13451">
    <property type="entry name" value="CLASS II CROSSOVER JUNCTION ENDONUCLEASE MUS81"/>
    <property type="match status" value="1"/>
</dbReference>
<proteinExistence type="inferred from homology"/>
<keyword evidence="9" id="KW-0131">Cell cycle</keyword>
<dbReference type="SUPFAM" id="SSF52980">
    <property type="entry name" value="Restriction endonuclease-like"/>
    <property type="match status" value="1"/>
</dbReference>
<reference evidence="19" key="1">
    <citation type="submission" date="2021-01" db="EMBL/GenBank/DDBJ databases">
        <title>Adiantum capillus-veneris genome.</title>
        <authorList>
            <person name="Fang Y."/>
            <person name="Liao Q."/>
        </authorList>
    </citation>
    <scope>NUCLEOTIDE SEQUENCE</scope>
    <source>
        <strain evidence="19">H3</strain>
        <tissue evidence="19">Leaf</tissue>
    </source>
</reference>
<comment type="subunit">
    <text evidence="16">Interacts with EME1.</text>
</comment>
<comment type="similarity">
    <text evidence="3 16">Belongs to the XPF family.</text>
</comment>
<comment type="caution">
    <text evidence="19">The sequence shown here is derived from an EMBL/GenBank/DDBJ whole genome shotgun (WGS) entry which is preliminary data.</text>
</comment>
<evidence type="ECO:0000256" key="14">
    <source>
        <dbReference type="ARBA" id="ARBA00023242"/>
    </source>
</evidence>
<dbReference type="AlphaFoldDB" id="A0A9D4UV26"/>
<dbReference type="FunFam" id="1.10.10.10:FF:000307">
    <property type="entry name" value="Crossover junction endonuclease MUS81"/>
    <property type="match status" value="1"/>
</dbReference>
<comment type="subcellular location">
    <subcellularLocation>
        <location evidence="2 16">Nucleus</location>
    </subcellularLocation>
</comment>
<comment type="cofactor">
    <cofactor evidence="1 16">
        <name>Mg(2+)</name>
        <dbReference type="ChEBI" id="CHEBI:18420"/>
    </cofactor>
</comment>
<keyword evidence="11 16" id="KW-0460">Magnesium</keyword>
<evidence type="ECO:0000256" key="1">
    <source>
        <dbReference type="ARBA" id="ARBA00001946"/>
    </source>
</evidence>
<evidence type="ECO:0000256" key="12">
    <source>
        <dbReference type="ARBA" id="ARBA00023172"/>
    </source>
</evidence>
<dbReference type="GO" id="GO:0000712">
    <property type="term" value="P:resolution of meiotic recombination intermediates"/>
    <property type="evidence" value="ECO:0007669"/>
    <property type="project" value="TreeGrafter"/>
</dbReference>
<dbReference type="Proteomes" id="UP000886520">
    <property type="component" value="Chromosome 10"/>
</dbReference>
<keyword evidence="9" id="KW-0132">Cell division</keyword>
<dbReference type="Pfam" id="PF02732">
    <property type="entry name" value="ERCC4"/>
    <property type="match status" value="1"/>
</dbReference>
<organism evidence="19 20">
    <name type="scientific">Adiantum capillus-veneris</name>
    <name type="common">Maidenhair fern</name>
    <dbReference type="NCBI Taxonomy" id="13818"/>
    <lineage>
        <taxon>Eukaryota</taxon>
        <taxon>Viridiplantae</taxon>
        <taxon>Streptophyta</taxon>
        <taxon>Embryophyta</taxon>
        <taxon>Tracheophyta</taxon>
        <taxon>Polypodiopsida</taxon>
        <taxon>Polypodiidae</taxon>
        <taxon>Polypodiales</taxon>
        <taxon>Pteridineae</taxon>
        <taxon>Pteridaceae</taxon>
        <taxon>Vittarioideae</taxon>
        <taxon>Adiantum</taxon>
    </lineage>
</organism>
<evidence type="ECO:0000256" key="13">
    <source>
        <dbReference type="ARBA" id="ARBA00023204"/>
    </source>
</evidence>
<evidence type="ECO:0000256" key="10">
    <source>
        <dbReference type="ARBA" id="ARBA00022801"/>
    </source>
</evidence>
<evidence type="ECO:0000256" key="5">
    <source>
        <dbReference type="ARBA" id="ARBA00022722"/>
    </source>
</evidence>
<evidence type="ECO:0000256" key="11">
    <source>
        <dbReference type="ARBA" id="ARBA00022842"/>
    </source>
</evidence>
<dbReference type="GO" id="GO:0000727">
    <property type="term" value="P:double-strand break repair via break-induced replication"/>
    <property type="evidence" value="ECO:0007669"/>
    <property type="project" value="UniProtKB-UniRule"/>
</dbReference>
<dbReference type="Gene3D" id="1.10.150.670">
    <property type="entry name" value="Crossover junction endonuclease EME1, DNA-binding domain"/>
    <property type="match status" value="1"/>
</dbReference>
<evidence type="ECO:0000313" key="20">
    <source>
        <dbReference type="Proteomes" id="UP000886520"/>
    </source>
</evidence>
<keyword evidence="10 16" id="KW-0378">Hydrolase</keyword>
<evidence type="ECO:0000256" key="6">
    <source>
        <dbReference type="ARBA" id="ARBA00022723"/>
    </source>
</evidence>
<evidence type="ECO:0000313" key="19">
    <source>
        <dbReference type="EMBL" id="KAI5074511.1"/>
    </source>
</evidence>
<feature type="domain" description="ERCC4" evidence="18">
    <location>
        <begin position="391"/>
        <end position="493"/>
    </location>
</feature>
<evidence type="ECO:0000256" key="3">
    <source>
        <dbReference type="ARBA" id="ARBA00010015"/>
    </source>
</evidence>
<gene>
    <name evidence="19" type="ORF">GOP47_0010472</name>
</gene>
<sequence>MERAHARCVENEPLAVYILEQRQALAAKEGYSENLDATLSKAYRNVCECDHPICSLRDASQIQGIGQWVLKMLKGFFSEPVHSSQETIDKATGKKKANRRYVPQKSSAPYAILLTLHKAMQEGRDYMKKQELIDAADASGLSRMSIQPSKCAGPSAQFGYSTKDWYSGWSSMKTLVTKGLVVKSSCPAKYKLTEEGISTAEECLQRSGVQTKTANSSINGCIKTCSSAFPPAMVDGQSKTSHVEEYTDLSAEEDLASHPSKHKRREERSTSADDRAQCHGLQIRKCSNASNSSRSTPFPSLLVAERSKVMSLEECTDLTSDSDEAEDAVQTDLVKPGQLTKSFGSEYFTNAASDKLGALNVDNGDRSSASSWLHLPPLLDKEKFLETYAVVLILDDRERFMNTGKGNTLEKFAEQIKLQFQIKVEIRRLPVGDTLWLARHRVTREEYVLDFIVERKNVSDLLLSIRDTRYKQQKLRLMRCGLRKLIYVVEGDPNVMDSSESIKTACFTTEIAEGFDVQRTRDVRDTLRKYGHLTHAISAYYNELSGCKHPRQGLCKTYRQFVDDCKDLDREKVSDVFGVMLMQIRQVTESIALTILEKYPTPFSLVTAYSNLKGDEKAKENLLKGLPIINQSKEISSTVSKRVFQFFCSPNMK</sequence>
<keyword evidence="13 16" id="KW-0234">DNA repair</keyword>
<dbReference type="InterPro" id="IPR036388">
    <property type="entry name" value="WH-like_DNA-bd_sf"/>
</dbReference>
<keyword evidence="8 16" id="KW-0227">DNA damage</keyword>
<evidence type="ECO:0000256" key="4">
    <source>
        <dbReference type="ARBA" id="ARBA00017114"/>
    </source>
</evidence>
<dbReference type="Gene3D" id="1.10.10.10">
    <property type="entry name" value="Winged helix-like DNA-binding domain superfamily/Winged helix DNA-binding domain"/>
    <property type="match status" value="1"/>
</dbReference>
<evidence type="ECO:0000256" key="15">
    <source>
        <dbReference type="ARBA" id="ARBA00023254"/>
    </source>
</evidence>
<feature type="region of interest" description="Disordered" evidence="17">
    <location>
        <begin position="250"/>
        <end position="275"/>
    </location>
</feature>
<protein>
    <recommendedName>
        <fullName evidence="4 16">Crossover junction endonuclease MUS81</fullName>
        <ecNumber evidence="16">3.1.22.-</ecNumber>
    </recommendedName>
</protein>
<dbReference type="GO" id="GO:0048476">
    <property type="term" value="C:Holliday junction resolvase complex"/>
    <property type="evidence" value="ECO:0007669"/>
    <property type="project" value="UniProtKB-UniRule"/>
</dbReference>
<comment type="function">
    <text evidence="16">Interacts with EME1 to form a DNA structure-specific endonuclease with substrate preference for branched DNA structures with a 5'-end at the branch nick. Typical substrates include 3'-flap structures, D-loops, replication forks and nicked Holliday junctions. May be required in mitosis for the processing of stalled or collapsed replication fork intermediates. May be required in meiosis for the repair of meiosis-specific double strand breaks subsequent to single-end invasion (SEI).</text>
</comment>
<dbReference type="Pfam" id="PF21136">
    <property type="entry name" value="WHD_MUS81"/>
    <property type="match status" value="1"/>
</dbReference>
<keyword evidence="12 16" id="KW-0233">DNA recombination</keyword>
<dbReference type="InterPro" id="IPR033309">
    <property type="entry name" value="Mus81"/>
</dbReference>
<name>A0A9D4UV26_ADICA</name>
<keyword evidence="9" id="KW-0498">Mitosis</keyword>
<dbReference type="GO" id="GO:0046872">
    <property type="term" value="F:metal ion binding"/>
    <property type="evidence" value="ECO:0007669"/>
    <property type="project" value="UniProtKB-UniRule"/>
</dbReference>
<evidence type="ECO:0000259" key="18">
    <source>
        <dbReference type="SMART" id="SM00891"/>
    </source>
</evidence>
<feature type="compositionally biased region" description="Basic and acidic residues" evidence="17">
    <location>
        <begin position="266"/>
        <end position="275"/>
    </location>
</feature>
<dbReference type="InterPro" id="IPR047417">
    <property type="entry name" value="WHD_MUS81"/>
</dbReference>
<evidence type="ECO:0000256" key="8">
    <source>
        <dbReference type="ARBA" id="ARBA00022763"/>
    </source>
</evidence>
<dbReference type="EC" id="3.1.22.-" evidence="16"/>
<dbReference type="OrthoDB" id="5963188at2759"/>
<dbReference type="PANTHER" id="PTHR13451:SF0">
    <property type="entry name" value="CROSSOVER JUNCTION ENDONUCLEASE MUS81"/>
    <property type="match status" value="1"/>
</dbReference>
<dbReference type="InterPro" id="IPR011335">
    <property type="entry name" value="Restrct_endonuc-II-like"/>
</dbReference>
<evidence type="ECO:0000256" key="9">
    <source>
        <dbReference type="ARBA" id="ARBA00022776"/>
    </source>
</evidence>
<dbReference type="GO" id="GO:0003677">
    <property type="term" value="F:DNA binding"/>
    <property type="evidence" value="ECO:0007669"/>
    <property type="project" value="UniProtKB-UniRule"/>
</dbReference>
<dbReference type="GO" id="GO:0008821">
    <property type="term" value="F:crossover junction DNA endonuclease activity"/>
    <property type="evidence" value="ECO:0007669"/>
    <property type="project" value="UniProtKB-UniRule"/>
</dbReference>
<dbReference type="Pfam" id="PF21292">
    <property type="entry name" value="EME1-MUS81_C"/>
    <property type="match status" value="1"/>
</dbReference>
<keyword evidence="7 16" id="KW-0255">Endonuclease</keyword>
<dbReference type="GO" id="GO:0005634">
    <property type="term" value="C:nucleus"/>
    <property type="evidence" value="ECO:0007669"/>
    <property type="project" value="UniProtKB-SubCell"/>
</dbReference>
<dbReference type="CDD" id="cd20074">
    <property type="entry name" value="XPF_nuclease_Mus81"/>
    <property type="match status" value="1"/>
</dbReference>
<dbReference type="InterPro" id="IPR006166">
    <property type="entry name" value="ERCC4_domain"/>
</dbReference>
<evidence type="ECO:0000256" key="17">
    <source>
        <dbReference type="SAM" id="MobiDB-lite"/>
    </source>
</evidence>
<dbReference type="InterPro" id="IPR047416">
    <property type="entry name" value="XPF_nuclease_Mus81"/>
</dbReference>
<dbReference type="InterPro" id="IPR042530">
    <property type="entry name" value="EME1/EME2_C"/>
</dbReference>
<keyword evidence="6 16" id="KW-0479">Metal-binding</keyword>
<keyword evidence="20" id="KW-1185">Reference proteome</keyword>
<dbReference type="GO" id="GO:0031573">
    <property type="term" value="P:mitotic intra-S DNA damage checkpoint signaling"/>
    <property type="evidence" value="ECO:0007669"/>
    <property type="project" value="TreeGrafter"/>
</dbReference>
<evidence type="ECO:0000256" key="16">
    <source>
        <dbReference type="RuleBase" id="RU369042"/>
    </source>
</evidence>
<evidence type="ECO:0000256" key="7">
    <source>
        <dbReference type="ARBA" id="ARBA00022759"/>
    </source>
</evidence>